<dbReference type="AlphaFoldDB" id="A0A512C2W2"/>
<organism evidence="2 3">
    <name type="scientific">Microvirga aerophila</name>
    <dbReference type="NCBI Taxonomy" id="670291"/>
    <lineage>
        <taxon>Bacteria</taxon>
        <taxon>Pseudomonadati</taxon>
        <taxon>Pseudomonadota</taxon>
        <taxon>Alphaproteobacteria</taxon>
        <taxon>Hyphomicrobiales</taxon>
        <taxon>Methylobacteriaceae</taxon>
        <taxon>Microvirga</taxon>
    </lineage>
</organism>
<keyword evidence="3" id="KW-1185">Reference proteome</keyword>
<comment type="caution">
    <text evidence="2">The sequence shown here is derived from an EMBL/GenBank/DDBJ whole genome shotgun (WGS) entry which is preliminary data.</text>
</comment>
<dbReference type="EMBL" id="BJYU01000206">
    <property type="protein sequence ID" value="GEO18549.1"/>
    <property type="molecule type" value="Genomic_DNA"/>
</dbReference>
<protein>
    <submittedName>
        <fullName evidence="2">Uncharacterized protein</fullName>
    </submittedName>
</protein>
<proteinExistence type="predicted"/>
<feature type="region of interest" description="Disordered" evidence="1">
    <location>
        <begin position="115"/>
        <end position="143"/>
    </location>
</feature>
<gene>
    <name evidence="2" type="ORF">MAE02_62450</name>
</gene>
<reference evidence="2 3" key="1">
    <citation type="submission" date="2019-07" db="EMBL/GenBank/DDBJ databases">
        <title>Whole genome shotgun sequence of Microvirga aerophila NBRC 106136.</title>
        <authorList>
            <person name="Hosoyama A."/>
            <person name="Uohara A."/>
            <person name="Ohji S."/>
            <person name="Ichikawa N."/>
        </authorList>
    </citation>
    <scope>NUCLEOTIDE SEQUENCE [LARGE SCALE GENOMIC DNA]</scope>
    <source>
        <strain evidence="2 3">NBRC 106136</strain>
    </source>
</reference>
<evidence type="ECO:0000313" key="2">
    <source>
        <dbReference type="EMBL" id="GEO18549.1"/>
    </source>
</evidence>
<dbReference type="RefSeq" id="WP_114189284.1">
    <property type="nucleotide sequence ID" value="NZ_BJYU01000206.1"/>
</dbReference>
<sequence>MLIDEIGDERENSRAVKEAAVERRDLESKLEALKQEAPDNVVKLQPPALRRCLAALDDLRSAIERRTLAGDLGPAMVIRGFIGAVYVHGEKDGRPKWIEVKARLARLFDQSVQAQDLPEKAQTSSSWGKGGSGGPFHALPTHA</sequence>
<accession>A0A512C2W2</accession>
<evidence type="ECO:0000256" key="1">
    <source>
        <dbReference type="SAM" id="MobiDB-lite"/>
    </source>
</evidence>
<evidence type="ECO:0000313" key="3">
    <source>
        <dbReference type="Proteomes" id="UP000321085"/>
    </source>
</evidence>
<dbReference type="Proteomes" id="UP000321085">
    <property type="component" value="Unassembled WGS sequence"/>
</dbReference>
<name>A0A512C2W2_9HYPH</name>